<accession>A0A1M5ANM5</accession>
<evidence type="ECO:0000256" key="10">
    <source>
        <dbReference type="RuleBase" id="RU004387"/>
    </source>
</evidence>
<dbReference type="Gene3D" id="3.40.630.10">
    <property type="entry name" value="Zn peptidases"/>
    <property type="match status" value="1"/>
</dbReference>
<keyword evidence="3 9" id="KW-0031">Aminopeptidase</keyword>
<dbReference type="GO" id="GO:0006508">
    <property type="term" value="P:proteolysis"/>
    <property type="evidence" value="ECO:0007669"/>
    <property type="project" value="UniProtKB-KW"/>
</dbReference>
<dbReference type="EC" id="3.4.11.-" evidence="10"/>
<dbReference type="EMBL" id="FQVI01000021">
    <property type="protein sequence ID" value="SHF31766.1"/>
    <property type="molecule type" value="Genomic_DNA"/>
</dbReference>
<dbReference type="GO" id="GO:0008270">
    <property type="term" value="F:zinc ion binding"/>
    <property type="evidence" value="ECO:0007669"/>
    <property type="project" value="InterPro"/>
</dbReference>
<dbReference type="AlphaFoldDB" id="A0A1M5ANM5"/>
<evidence type="ECO:0000313" key="12">
    <source>
        <dbReference type="Proteomes" id="UP000184245"/>
    </source>
</evidence>
<keyword evidence="6 9" id="KW-0378">Hydrolase</keyword>
<evidence type="ECO:0000256" key="5">
    <source>
        <dbReference type="ARBA" id="ARBA00022723"/>
    </source>
</evidence>
<dbReference type="Proteomes" id="UP000184245">
    <property type="component" value="Unassembled WGS sequence"/>
</dbReference>
<reference evidence="11 12" key="1">
    <citation type="submission" date="2016-11" db="EMBL/GenBank/DDBJ databases">
        <authorList>
            <person name="Jaros S."/>
            <person name="Januszkiewicz K."/>
            <person name="Wedrychowicz H."/>
        </authorList>
    </citation>
    <scope>NUCLEOTIDE SEQUENCE [LARGE SCALE GENOMIC DNA]</scope>
    <source>
        <strain evidence="11 12">DSM 17459</strain>
    </source>
</reference>
<keyword evidence="12" id="KW-1185">Reference proteome</keyword>
<evidence type="ECO:0000256" key="4">
    <source>
        <dbReference type="ARBA" id="ARBA00022670"/>
    </source>
</evidence>
<evidence type="ECO:0000256" key="3">
    <source>
        <dbReference type="ARBA" id="ARBA00022438"/>
    </source>
</evidence>
<dbReference type="GO" id="GO:0005737">
    <property type="term" value="C:cytoplasm"/>
    <property type="evidence" value="ECO:0007669"/>
    <property type="project" value="UniProtKB-ARBA"/>
</dbReference>
<evidence type="ECO:0000256" key="8">
    <source>
        <dbReference type="ARBA" id="ARBA00023049"/>
    </source>
</evidence>
<keyword evidence="8 9" id="KW-0482">Metalloprotease</keyword>
<dbReference type="GO" id="GO:0004177">
    <property type="term" value="F:aminopeptidase activity"/>
    <property type="evidence" value="ECO:0007669"/>
    <property type="project" value="UniProtKB-KW"/>
</dbReference>
<dbReference type="STRING" id="1122155.SAMN02745158_03271"/>
<dbReference type="Pfam" id="PF02127">
    <property type="entry name" value="Peptidase_M18"/>
    <property type="match status" value="1"/>
</dbReference>
<dbReference type="GO" id="GO:0008237">
    <property type="term" value="F:metallopeptidase activity"/>
    <property type="evidence" value="ECO:0007669"/>
    <property type="project" value="UniProtKB-KW"/>
</dbReference>
<dbReference type="SUPFAM" id="SSF101821">
    <property type="entry name" value="Aminopeptidase/glucanase lid domain"/>
    <property type="match status" value="1"/>
</dbReference>
<comment type="similarity">
    <text evidence="2 9">Belongs to the peptidase M18 family.</text>
</comment>
<evidence type="ECO:0000256" key="1">
    <source>
        <dbReference type="ARBA" id="ARBA00001947"/>
    </source>
</evidence>
<keyword evidence="7 9" id="KW-0862">Zinc</keyword>
<gene>
    <name evidence="11" type="ORF">SAMN02745158_03271</name>
</gene>
<dbReference type="PANTHER" id="PTHR28570:SF3">
    <property type="entry name" value="ASPARTYL AMINOPEPTIDASE"/>
    <property type="match status" value="1"/>
</dbReference>
<comment type="cofactor">
    <cofactor evidence="1 10">
        <name>Zn(2+)</name>
        <dbReference type="ChEBI" id="CHEBI:29105"/>
    </cofactor>
</comment>
<dbReference type="Gene3D" id="2.30.250.10">
    <property type="entry name" value="Aminopeptidase i, Domain 2"/>
    <property type="match status" value="1"/>
</dbReference>
<protein>
    <recommendedName>
        <fullName evidence="10">M18 family aminopeptidase</fullName>
        <ecNumber evidence="10">3.4.11.-</ecNumber>
    </recommendedName>
</protein>
<dbReference type="CDD" id="cd05658">
    <property type="entry name" value="M18_DAP"/>
    <property type="match status" value="1"/>
</dbReference>
<keyword evidence="4 9" id="KW-0645">Protease</keyword>
<evidence type="ECO:0000313" key="11">
    <source>
        <dbReference type="EMBL" id="SHF31766.1"/>
    </source>
</evidence>
<dbReference type="OrthoDB" id="9764268at2"/>
<dbReference type="PRINTS" id="PR00932">
    <property type="entry name" value="AMINO1PTASE"/>
</dbReference>
<evidence type="ECO:0000256" key="2">
    <source>
        <dbReference type="ARBA" id="ARBA00008290"/>
    </source>
</evidence>
<proteinExistence type="inferred from homology"/>
<name>A0A1M5ANM5_9CLOT</name>
<organism evidence="11 12">
    <name type="scientific">Lactonifactor longoviformis DSM 17459</name>
    <dbReference type="NCBI Taxonomy" id="1122155"/>
    <lineage>
        <taxon>Bacteria</taxon>
        <taxon>Bacillati</taxon>
        <taxon>Bacillota</taxon>
        <taxon>Clostridia</taxon>
        <taxon>Eubacteriales</taxon>
        <taxon>Clostridiaceae</taxon>
        <taxon>Lactonifactor</taxon>
    </lineage>
</organism>
<dbReference type="SUPFAM" id="SSF53187">
    <property type="entry name" value="Zn-dependent exopeptidases"/>
    <property type="match status" value="1"/>
</dbReference>
<evidence type="ECO:0000256" key="6">
    <source>
        <dbReference type="ARBA" id="ARBA00022801"/>
    </source>
</evidence>
<keyword evidence="5 9" id="KW-0479">Metal-binding</keyword>
<evidence type="ECO:0000256" key="7">
    <source>
        <dbReference type="ARBA" id="ARBA00022833"/>
    </source>
</evidence>
<dbReference type="InterPro" id="IPR001948">
    <property type="entry name" value="Peptidase_M18"/>
</dbReference>
<sequence length="443" mass="49349">MTEKNCEYRRTAEELLEFIGKSPTCFHVVKNMKEVLHTEGYEELLESESWELKEGGKYYVARNESSLIAFRIPRRNYIGYQIMASHSDSPTFKIKENPEMEAEKHYTKLNVEKYGGMLCAPWFDRPLSIAGRILVNEGGEIATRLVNVERDLVMIPNLAIHMNREVNDGYKYNPQTDMLPVLGDETANGSLMKIIADAAEVSEEDILGHDLFLYNRVKGTFWGAGEEYISSGRLDDLECAFSSFRGFLTAEDGESVPVHCVLDNEEVGSGTKQGAASTFLKDTLMRINRSLGRSEEQYYMALASSFMLSADNAHGVHPNHGDKADPVNRPYLNGGIVLKYNANQKYTTDGVATAVFKTLCKEIDVPCQVFTNRSDIAGGSTLGNIANNQTAMNTVDIGLAQLAMHSPYETGGVKDAFYLVKVAREFFGLSIVQQGAGRFCIRR</sequence>
<dbReference type="PANTHER" id="PTHR28570">
    <property type="entry name" value="ASPARTYL AMINOPEPTIDASE"/>
    <property type="match status" value="1"/>
</dbReference>
<dbReference type="RefSeq" id="WP_139249500.1">
    <property type="nucleotide sequence ID" value="NZ_FQVI01000021.1"/>
</dbReference>
<evidence type="ECO:0000256" key="9">
    <source>
        <dbReference type="RuleBase" id="RU004386"/>
    </source>
</evidence>
<dbReference type="NCBIfam" id="NF002759">
    <property type="entry name" value="PRK02813.1"/>
    <property type="match status" value="1"/>
</dbReference>
<dbReference type="InterPro" id="IPR023358">
    <property type="entry name" value="Peptidase_M18_dom2"/>
</dbReference>